<dbReference type="GO" id="GO:0008758">
    <property type="term" value="F:UDP-2,3-diacylglucosamine hydrolase activity"/>
    <property type="evidence" value="ECO:0007669"/>
    <property type="project" value="TreeGrafter"/>
</dbReference>
<evidence type="ECO:0000313" key="3">
    <source>
        <dbReference type="Proteomes" id="UP000249890"/>
    </source>
</evidence>
<dbReference type="Pfam" id="PF00149">
    <property type="entry name" value="Metallophos"/>
    <property type="match status" value="1"/>
</dbReference>
<sequence>MVTGLLLMAGFVLLLAAVVIGAVMVAEAFGKQIIAEEIVLYSLPEALDGFRILFISDIHRRTLPAAMLSSLGHVDAVFLGGDLTERNSPLERLRMNMKLVTSIAPTYAVHGNHDYRADIGKVDDIIHSSGAVLLRDRNTVIEHGGGQLWLTGVDFPATGGKKGYAPLPPLPPGSEGSCRIILVHDPLWLSERGPQPANLILAGHTHGGQVVLPFIGHGHVDNFYRTYNAGWYEWPQVGAAGARAQLLISRGFGTAHLPLRWGSPAEMHVLTLRCPQD</sequence>
<dbReference type="InterPro" id="IPR029052">
    <property type="entry name" value="Metallo-depent_PP-like"/>
</dbReference>
<dbReference type="AlphaFoldDB" id="A0A2Z2KBL2"/>
<dbReference type="Proteomes" id="UP000249890">
    <property type="component" value="Chromosome"/>
</dbReference>
<dbReference type="OrthoDB" id="9780884at2"/>
<evidence type="ECO:0000259" key="1">
    <source>
        <dbReference type="Pfam" id="PF00149"/>
    </source>
</evidence>
<dbReference type="EMBL" id="CP021780">
    <property type="protein sequence ID" value="ASA22947.1"/>
    <property type="molecule type" value="Genomic_DNA"/>
</dbReference>
<dbReference type="PANTHER" id="PTHR31302">
    <property type="entry name" value="TRANSMEMBRANE PROTEIN WITH METALLOPHOSPHOESTERASE DOMAIN-RELATED"/>
    <property type="match status" value="1"/>
</dbReference>
<dbReference type="RefSeq" id="WP_087916945.1">
    <property type="nucleotide sequence ID" value="NZ_CP021780.1"/>
</dbReference>
<gene>
    <name evidence="2" type="ORF">B9T62_20335</name>
</gene>
<dbReference type="InterPro" id="IPR004843">
    <property type="entry name" value="Calcineurin-like_PHP"/>
</dbReference>
<dbReference type="GO" id="GO:0009245">
    <property type="term" value="P:lipid A biosynthetic process"/>
    <property type="evidence" value="ECO:0007669"/>
    <property type="project" value="TreeGrafter"/>
</dbReference>
<dbReference type="PANTHER" id="PTHR31302:SF32">
    <property type="entry name" value="PHOSPHOESTERASE"/>
    <property type="match status" value="1"/>
</dbReference>
<proteinExistence type="predicted"/>
<reference evidence="2 3" key="1">
    <citation type="submission" date="2017-06" db="EMBL/GenBank/DDBJ databases">
        <title>Complete genome sequence of Paenibacillus donghaensis KCTC 13049T isolated from East Sea sediment, South Korea.</title>
        <authorList>
            <person name="Jung B.K."/>
            <person name="Hong S.-J."/>
            <person name="Shin J.-H."/>
        </authorList>
    </citation>
    <scope>NUCLEOTIDE SEQUENCE [LARGE SCALE GENOMIC DNA]</scope>
    <source>
        <strain evidence="2 3">KCTC 13049</strain>
    </source>
</reference>
<protein>
    <recommendedName>
        <fullName evidence="1">Calcineurin-like phosphoesterase domain-containing protein</fullName>
    </recommendedName>
</protein>
<name>A0A2Z2KBL2_9BACL</name>
<feature type="domain" description="Calcineurin-like phosphoesterase" evidence="1">
    <location>
        <begin position="50"/>
        <end position="207"/>
    </location>
</feature>
<dbReference type="GO" id="GO:0016020">
    <property type="term" value="C:membrane"/>
    <property type="evidence" value="ECO:0007669"/>
    <property type="project" value="GOC"/>
</dbReference>
<dbReference type="InterPro" id="IPR051158">
    <property type="entry name" value="Metallophosphoesterase_sf"/>
</dbReference>
<organism evidence="2 3">
    <name type="scientific">Paenibacillus donghaensis</name>
    <dbReference type="NCBI Taxonomy" id="414771"/>
    <lineage>
        <taxon>Bacteria</taxon>
        <taxon>Bacillati</taxon>
        <taxon>Bacillota</taxon>
        <taxon>Bacilli</taxon>
        <taxon>Bacillales</taxon>
        <taxon>Paenibacillaceae</taxon>
        <taxon>Paenibacillus</taxon>
    </lineage>
</organism>
<evidence type="ECO:0000313" key="2">
    <source>
        <dbReference type="EMBL" id="ASA22947.1"/>
    </source>
</evidence>
<dbReference type="SUPFAM" id="SSF56300">
    <property type="entry name" value="Metallo-dependent phosphatases"/>
    <property type="match status" value="1"/>
</dbReference>
<keyword evidence="3" id="KW-1185">Reference proteome</keyword>
<dbReference type="Gene3D" id="3.60.21.10">
    <property type="match status" value="1"/>
</dbReference>
<accession>A0A2Z2KBL2</accession>
<dbReference type="KEGG" id="pdh:B9T62_20335"/>